<organism evidence="2 3">
    <name type="scientific">Gordonia soli NBRC 108243</name>
    <dbReference type="NCBI Taxonomy" id="1223545"/>
    <lineage>
        <taxon>Bacteria</taxon>
        <taxon>Bacillati</taxon>
        <taxon>Actinomycetota</taxon>
        <taxon>Actinomycetes</taxon>
        <taxon>Mycobacteriales</taxon>
        <taxon>Gordoniaceae</taxon>
        <taxon>Gordonia</taxon>
    </lineage>
</organism>
<dbReference type="InterPro" id="IPR011051">
    <property type="entry name" value="RmlC_Cupin_sf"/>
</dbReference>
<evidence type="ECO:0000313" key="2">
    <source>
        <dbReference type="EMBL" id="GAC66389.1"/>
    </source>
</evidence>
<dbReference type="eggNOG" id="COG3542">
    <property type="taxonomic scope" value="Bacteria"/>
</dbReference>
<dbReference type="InterPro" id="IPR009327">
    <property type="entry name" value="Cupin_DUF985"/>
</dbReference>
<evidence type="ECO:0000259" key="1">
    <source>
        <dbReference type="Pfam" id="PF06172"/>
    </source>
</evidence>
<dbReference type="Gene3D" id="2.60.120.10">
    <property type="entry name" value="Jelly Rolls"/>
    <property type="match status" value="1"/>
</dbReference>
<dbReference type="EMBL" id="BANX01000002">
    <property type="protein sequence ID" value="GAC66389.1"/>
    <property type="molecule type" value="Genomic_DNA"/>
</dbReference>
<feature type="domain" description="DUF985" evidence="1">
    <location>
        <begin position="8"/>
        <end position="147"/>
    </location>
</feature>
<comment type="caution">
    <text evidence="2">The sequence shown here is derived from an EMBL/GenBank/DDBJ whole genome shotgun (WGS) entry which is preliminary data.</text>
</comment>
<dbReference type="InterPro" id="IPR039935">
    <property type="entry name" value="YML079W-like"/>
</dbReference>
<dbReference type="PANTHER" id="PTHR33387:SF3">
    <property type="entry name" value="DUF985 DOMAIN-CONTAINING PROTEIN"/>
    <property type="match status" value="1"/>
</dbReference>
<evidence type="ECO:0000313" key="3">
    <source>
        <dbReference type="Proteomes" id="UP000011666"/>
    </source>
</evidence>
<dbReference type="AlphaFoldDB" id="M0QD92"/>
<keyword evidence="3" id="KW-1185">Reference proteome</keyword>
<name>M0QD92_9ACTN</name>
<dbReference type="SUPFAM" id="SSF51182">
    <property type="entry name" value="RmlC-like cupins"/>
    <property type="match status" value="1"/>
</dbReference>
<dbReference type="OrthoDB" id="9798288at2"/>
<dbReference type="Pfam" id="PF06172">
    <property type="entry name" value="Cupin_5"/>
    <property type="match status" value="1"/>
</dbReference>
<dbReference type="InterPro" id="IPR014710">
    <property type="entry name" value="RmlC-like_jellyroll"/>
</dbReference>
<protein>
    <recommendedName>
        <fullName evidence="1">DUF985 domain-containing protein</fullName>
    </recommendedName>
</protein>
<proteinExistence type="predicted"/>
<accession>M0QD92</accession>
<sequence>MTGALPEWAGPLGLEPHPEGGWFAETWRSEITIPQSALPHGYPGHRSAGTSIYFLLMPGEESAWHTVRSTELWLHHRGSPIALELGGAGGRPRLERTVIVGPDIAGGQVPQALVPPGHWQRARPVDDVAGLVSCIVVPGFDFADFALDVSD</sequence>
<dbReference type="PANTHER" id="PTHR33387">
    <property type="entry name" value="RMLC-LIKE JELLY ROLL FOLD PROTEIN"/>
    <property type="match status" value="1"/>
</dbReference>
<dbReference type="STRING" id="1223545.GS4_02_01000"/>
<dbReference type="RefSeq" id="WP_007616562.1">
    <property type="nucleotide sequence ID" value="NZ_BANX01000002.1"/>
</dbReference>
<gene>
    <name evidence="2" type="ORF">GS4_02_01000</name>
</gene>
<dbReference type="CDD" id="cd06121">
    <property type="entry name" value="cupin_YML079wp"/>
    <property type="match status" value="1"/>
</dbReference>
<dbReference type="Proteomes" id="UP000011666">
    <property type="component" value="Unassembled WGS sequence"/>
</dbReference>
<reference evidence="2 3" key="1">
    <citation type="submission" date="2013-01" db="EMBL/GenBank/DDBJ databases">
        <title>Whole genome shotgun sequence of Gordonia soli NBRC 108243.</title>
        <authorList>
            <person name="Isaki-Nakamura S."/>
            <person name="Hosoyama A."/>
            <person name="Tsuchikane K."/>
            <person name="Ando Y."/>
            <person name="Baba S."/>
            <person name="Ohji S."/>
            <person name="Hamada M."/>
            <person name="Tamura T."/>
            <person name="Yamazoe A."/>
            <person name="Yamazaki S."/>
            <person name="Fujita N."/>
        </authorList>
    </citation>
    <scope>NUCLEOTIDE SEQUENCE [LARGE SCALE GENOMIC DNA]</scope>
    <source>
        <strain evidence="2 3">NBRC 108243</strain>
    </source>
</reference>